<proteinExistence type="inferred from homology"/>
<dbReference type="GO" id="GO:0008299">
    <property type="term" value="P:isoprenoid biosynthetic process"/>
    <property type="evidence" value="ECO:0007669"/>
    <property type="project" value="InterPro"/>
</dbReference>
<dbReference type="KEGG" id="qso:IRL76_00615"/>
<keyword evidence="8" id="KW-1185">Reference proteome</keyword>
<dbReference type="AlphaFoldDB" id="A0A7S8ITI7"/>
<keyword evidence="3 6" id="KW-0808">Transferase</keyword>
<evidence type="ECO:0000256" key="1">
    <source>
        <dbReference type="ARBA" id="ARBA00001946"/>
    </source>
</evidence>
<evidence type="ECO:0000256" key="4">
    <source>
        <dbReference type="ARBA" id="ARBA00022723"/>
    </source>
</evidence>
<comment type="similarity">
    <text evidence="2 6">Belongs to the FPP/GGPP synthase family.</text>
</comment>
<dbReference type="InterPro" id="IPR033749">
    <property type="entry name" value="Polyprenyl_synt_CS"/>
</dbReference>
<protein>
    <submittedName>
        <fullName evidence="7">Polyprenyl synthetase family protein</fullName>
    </submittedName>
</protein>
<dbReference type="SUPFAM" id="SSF48576">
    <property type="entry name" value="Terpenoid synthases"/>
    <property type="match status" value="1"/>
</dbReference>
<dbReference type="PROSITE" id="PS00723">
    <property type="entry name" value="POLYPRENYL_SYNTHASE_1"/>
    <property type="match status" value="1"/>
</dbReference>
<comment type="cofactor">
    <cofactor evidence="1">
        <name>Mg(2+)</name>
        <dbReference type="ChEBI" id="CHEBI:18420"/>
    </cofactor>
</comment>
<name>A0A7S8ITI7_9SPHN</name>
<dbReference type="Proteomes" id="UP000594459">
    <property type="component" value="Chromosome"/>
</dbReference>
<evidence type="ECO:0000256" key="3">
    <source>
        <dbReference type="ARBA" id="ARBA00022679"/>
    </source>
</evidence>
<evidence type="ECO:0000256" key="5">
    <source>
        <dbReference type="ARBA" id="ARBA00022842"/>
    </source>
</evidence>
<dbReference type="GO" id="GO:0046872">
    <property type="term" value="F:metal ion binding"/>
    <property type="evidence" value="ECO:0007669"/>
    <property type="project" value="UniProtKB-KW"/>
</dbReference>
<dbReference type="PANTHER" id="PTHR12001:SF85">
    <property type="entry name" value="SHORT CHAIN ISOPRENYL DIPHOSPHATE SYNTHASE"/>
    <property type="match status" value="1"/>
</dbReference>
<dbReference type="GO" id="GO:0004659">
    <property type="term" value="F:prenyltransferase activity"/>
    <property type="evidence" value="ECO:0007669"/>
    <property type="project" value="InterPro"/>
</dbReference>
<evidence type="ECO:0000313" key="7">
    <source>
        <dbReference type="EMBL" id="QPD00324.1"/>
    </source>
</evidence>
<dbReference type="Pfam" id="PF00348">
    <property type="entry name" value="polyprenyl_synt"/>
    <property type="match status" value="1"/>
</dbReference>
<dbReference type="Gene3D" id="1.10.600.10">
    <property type="entry name" value="Farnesyl Diphosphate Synthase"/>
    <property type="match status" value="1"/>
</dbReference>
<dbReference type="InterPro" id="IPR000092">
    <property type="entry name" value="Polyprenyl_synt"/>
</dbReference>
<dbReference type="SFLD" id="SFLDG01017">
    <property type="entry name" value="Polyprenyl_Transferase_Like"/>
    <property type="match status" value="1"/>
</dbReference>
<dbReference type="PANTHER" id="PTHR12001">
    <property type="entry name" value="GERANYLGERANYL PYROPHOSPHATE SYNTHASE"/>
    <property type="match status" value="1"/>
</dbReference>
<keyword evidence="4" id="KW-0479">Metal-binding</keyword>
<dbReference type="CDD" id="cd00685">
    <property type="entry name" value="Trans_IPPS_HT"/>
    <property type="match status" value="1"/>
</dbReference>
<reference evidence="7 8" key="1">
    <citation type="submission" date="2020-11" db="EMBL/GenBank/DDBJ databases">
        <title>The genome sequence of Erythrobacter sp. 6D36.</title>
        <authorList>
            <person name="Liu Y."/>
        </authorList>
    </citation>
    <scope>NUCLEOTIDE SEQUENCE [LARGE SCALE GENOMIC DNA]</scope>
    <source>
        <strain evidence="7 8">6D36</strain>
    </source>
</reference>
<keyword evidence="5" id="KW-0460">Magnesium</keyword>
<evidence type="ECO:0000256" key="2">
    <source>
        <dbReference type="ARBA" id="ARBA00006706"/>
    </source>
</evidence>
<accession>A0A7S8ITI7</accession>
<dbReference type="InterPro" id="IPR008949">
    <property type="entry name" value="Isoprenoid_synthase_dom_sf"/>
</dbReference>
<dbReference type="EMBL" id="CP064654">
    <property type="protein sequence ID" value="QPD00324.1"/>
    <property type="molecule type" value="Genomic_DNA"/>
</dbReference>
<dbReference type="SFLD" id="SFLDS00005">
    <property type="entry name" value="Isoprenoid_Synthase_Type_I"/>
    <property type="match status" value="1"/>
</dbReference>
<organism evidence="7 8">
    <name type="scientific">Qipengyuania soli</name>
    <dbReference type="NCBI Taxonomy" id="2782568"/>
    <lineage>
        <taxon>Bacteria</taxon>
        <taxon>Pseudomonadati</taxon>
        <taxon>Pseudomonadota</taxon>
        <taxon>Alphaproteobacteria</taxon>
        <taxon>Sphingomonadales</taxon>
        <taxon>Erythrobacteraceae</taxon>
        <taxon>Qipengyuania</taxon>
    </lineage>
</organism>
<dbReference type="PROSITE" id="PS00444">
    <property type="entry name" value="POLYPRENYL_SYNTHASE_2"/>
    <property type="match status" value="1"/>
</dbReference>
<gene>
    <name evidence="7" type="ORF">IRL76_00615</name>
</gene>
<evidence type="ECO:0000313" key="8">
    <source>
        <dbReference type="Proteomes" id="UP000594459"/>
    </source>
</evidence>
<evidence type="ECO:0000256" key="6">
    <source>
        <dbReference type="RuleBase" id="RU004466"/>
    </source>
</evidence>
<sequence length="342" mass="38129">MIHPSLPPDGLLARYSAATKGQLRRYLENDSPEPFLDPLLAEYPDRGGKMMRPAICIANARIFGEAREEVYRCAAAVELLHNALLIHDDVQDGSDMRRGRPTLHAIHGMPLAINAGDALLFTAFRPLLDAVRTMGSDVGRQVLDVTMTMARQTAEGQALELGWRDRNVTDLAEADYFRMALKKTAWMGMIWPAQLGLIVGSWGRADPQRVIGFGHFLGIAFQIEDDLRNLSEDPGYGKEQNGDLYEAKRTLMLVHVRNAASVNERKRIDTFLGLTRDQRTDADVLWLAALMERKGSIAYARKVAAAMAGAALQEFEQAYGDIGDCEDRQFLAGLVRWVFDRP</sequence>